<evidence type="ECO:0000256" key="4">
    <source>
        <dbReference type="SAM" id="MobiDB-lite"/>
    </source>
</evidence>
<feature type="region of interest" description="Disordered" evidence="4">
    <location>
        <begin position="142"/>
        <end position="180"/>
    </location>
</feature>
<dbReference type="RefSeq" id="YP_009008247.1">
    <property type="nucleotide sequence ID" value="NC_023587.1"/>
</dbReference>
<gene>
    <name evidence="5" type="ORF">S-MbCM7_113</name>
</gene>
<dbReference type="OrthoDB" id="2241at10239"/>
<evidence type="ECO:0000256" key="1">
    <source>
        <dbReference type="ARBA" id="ARBA00004328"/>
    </source>
</evidence>
<dbReference type="EMBL" id="KF156338">
    <property type="protein sequence ID" value="AHB80527.1"/>
    <property type="molecule type" value="Genomic_DNA"/>
</dbReference>
<name>V5USM6_9CAUD</name>
<evidence type="ECO:0000313" key="6">
    <source>
        <dbReference type="Proteomes" id="UP000018808"/>
    </source>
</evidence>
<dbReference type="GO" id="GO:0019028">
    <property type="term" value="C:viral capsid"/>
    <property type="evidence" value="ECO:0007669"/>
    <property type="project" value="UniProtKB-KW"/>
</dbReference>
<accession>V5USM6</accession>
<dbReference type="GeneID" id="18504689"/>
<dbReference type="InterPro" id="IPR010762">
    <property type="entry name" value="Gp23/Gp24_T4-like"/>
</dbReference>
<evidence type="ECO:0000256" key="2">
    <source>
        <dbReference type="ARBA" id="ARBA00022561"/>
    </source>
</evidence>
<dbReference type="KEGG" id="vg:18504689"/>
<keyword evidence="3" id="KW-0946">Virion</keyword>
<evidence type="ECO:0000256" key="3">
    <source>
        <dbReference type="ARBA" id="ARBA00022844"/>
    </source>
</evidence>
<dbReference type="Proteomes" id="UP000018808">
    <property type="component" value="Segment"/>
</dbReference>
<sequence length="473" mass="50412">MFNAQALTEKWAPVLGHEGSVTIKDNYRKAVTAVLLENTENAMREDRGMMNEASNTVGAIGGNALSGSGVTTQQGGLAGFDPVMISLIRRAMPNLVAYDICGVQPMSGPTGLIFAMKSHYQDDSRALRAGAEALYNEPDANFSASSAGPGAYDNTPLGTDDNNPLGDGGTTDANPGLLNDGGTYERGLRGIAREDAETLGSGSTLFNEMSFSIEKTAVTANTRALKAEYTLELAQDLKAIHGLDAEQELANLLSSEILAEINREVVRTVYTVAKPGAQNNVAAAGKFDLDVDSNGRWSVEKFKGLMFQIERDANAIAQQTRRGKGNFIITSADVASALAMSGTLDYSSGLTGAGGPSIGDVDDTGNLLVGTMNGRIKVYVDPYSANVSNSHYYVVGYKGTSPYDAGLFYCPYVPLQMLRSIDPSSFQPKIGFKTRYGMVANPFVVQANGTADAETLTASRNQYYRRVLVQNLM</sequence>
<protein>
    <recommendedName>
        <fullName evidence="7">Major capsid protein</fullName>
    </recommendedName>
</protein>
<evidence type="ECO:0000313" key="5">
    <source>
        <dbReference type="EMBL" id="AHB80527.1"/>
    </source>
</evidence>
<evidence type="ECO:0008006" key="7">
    <source>
        <dbReference type="Google" id="ProtNLM"/>
    </source>
</evidence>
<proteinExistence type="predicted"/>
<comment type="subcellular location">
    <subcellularLocation>
        <location evidence="1">Virion</location>
    </subcellularLocation>
</comment>
<dbReference type="Pfam" id="PF07068">
    <property type="entry name" value="Gp23"/>
    <property type="match status" value="1"/>
</dbReference>
<keyword evidence="6" id="KW-1185">Reference proteome</keyword>
<organism evidence="5 6">
    <name type="scientific">Synechococcus phage ACG-2014h</name>
    <dbReference type="NCBI Taxonomy" id="1340810"/>
    <lineage>
        <taxon>Viruses</taxon>
        <taxon>Duplodnaviria</taxon>
        <taxon>Heunggongvirae</taxon>
        <taxon>Uroviricota</taxon>
        <taxon>Caudoviricetes</taxon>
        <taxon>Pantevenvirales</taxon>
        <taxon>Kyanoviridae</taxon>
        <taxon>Sedonavirus</taxon>
        <taxon>Sedonavirus tusconh</taxon>
    </lineage>
</organism>
<reference evidence="5 6" key="1">
    <citation type="journal article" date="2014" name="Nature">
        <title>Viral tagging reveals discrete populations in Synechococcus viral genome sequence space.</title>
        <authorList>
            <person name="Deng L."/>
            <person name="Ignacio Espinoza J.C."/>
            <person name="Gregory A.C."/>
            <person name="Poulos B.T."/>
            <person name="Weitz J.S."/>
            <person name="Hugenholtz P."/>
            <person name="Sullivan M.B."/>
        </authorList>
    </citation>
    <scope>NUCLEOTIDE SEQUENCE [LARGE SCALE GENOMIC DNA]</scope>
</reference>
<keyword evidence="2" id="KW-0167">Capsid protein</keyword>